<reference evidence="6 7" key="1">
    <citation type="submission" date="2016-03" db="EMBL/GenBank/DDBJ databases">
        <title>Draft genome sequence of the Fonsecaea monophora CBS 269.37.</title>
        <authorList>
            <person name="Bombassaro A."/>
            <person name="Vinicius W.A."/>
            <person name="De Hoog S."/>
            <person name="Sun J."/>
            <person name="Souza E.M."/>
            <person name="Raittz R.T."/>
            <person name="Costa F."/>
            <person name="Leao A.C."/>
            <person name="Tadra-Sfeir M.Z."/>
            <person name="Baura V."/>
            <person name="Balsanelli E."/>
            <person name="Pedrosa F.O."/>
            <person name="Moreno L.F."/>
            <person name="Steffens M.B."/>
            <person name="Xi L."/>
            <person name="Bocca A.L."/>
            <person name="Felipe M.S."/>
            <person name="Teixeira M."/>
            <person name="Telles Filho F.Q."/>
            <person name="Azevedo C.M."/>
            <person name="Gomes R."/>
            <person name="Vicente V.A."/>
        </authorList>
    </citation>
    <scope>NUCLEOTIDE SEQUENCE [LARGE SCALE GENOMIC DNA]</scope>
    <source>
        <strain evidence="6 7">CBS 269.37</strain>
    </source>
</reference>
<dbReference type="GO" id="GO:0044550">
    <property type="term" value="P:secondary metabolite biosynthetic process"/>
    <property type="evidence" value="ECO:0007669"/>
    <property type="project" value="TreeGrafter"/>
</dbReference>
<dbReference type="OrthoDB" id="5428495at2759"/>
<evidence type="ECO:0000256" key="1">
    <source>
        <dbReference type="ARBA" id="ARBA00022630"/>
    </source>
</evidence>
<gene>
    <name evidence="6" type="ORF">AYO21_09024</name>
</gene>
<name>A0A177EZG4_9EURO</name>
<evidence type="ECO:0000313" key="6">
    <source>
        <dbReference type="EMBL" id="OAG36751.1"/>
    </source>
</evidence>
<dbReference type="PANTHER" id="PTHR46720:SF3">
    <property type="entry name" value="FAD-BINDING DOMAIN-CONTAINING PROTEIN-RELATED"/>
    <property type="match status" value="1"/>
</dbReference>
<dbReference type="InterPro" id="IPR036188">
    <property type="entry name" value="FAD/NAD-bd_sf"/>
</dbReference>
<evidence type="ECO:0000313" key="7">
    <source>
        <dbReference type="Proteomes" id="UP000077002"/>
    </source>
</evidence>
<keyword evidence="3" id="KW-0560">Oxidoreductase</keyword>
<dbReference type="Proteomes" id="UP000077002">
    <property type="component" value="Unassembled WGS sequence"/>
</dbReference>
<dbReference type="RefSeq" id="XP_022508703.1">
    <property type="nucleotide sequence ID" value="XM_022658962.1"/>
</dbReference>
<evidence type="ECO:0000259" key="5">
    <source>
        <dbReference type="Pfam" id="PF01494"/>
    </source>
</evidence>
<accession>A0A177EZG4</accession>
<feature type="region of interest" description="Disordered" evidence="4">
    <location>
        <begin position="517"/>
        <end position="558"/>
    </location>
</feature>
<keyword evidence="7" id="KW-1185">Reference proteome</keyword>
<dbReference type="GeneID" id="34604162"/>
<keyword evidence="1" id="KW-0285">Flavoprotein</keyword>
<proteinExistence type="predicted"/>
<evidence type="ECO:0000256" key="3">
    <source>
        <dbReference type="ARBA" id="ARBA00023002"/>
    </source>
</evidence>
<dbReference type="Pfam" id="PF01494">
    <property type="entry name" value="FAD_binding_3"/>
    <property type="match status" value="1"/>
</dbReference>
<dbReference type="EMBL" id="LVKK01000084">
    <property type="protein sequence ID" value="OAG36751.1"/>
    <property type="molecule type" value="Genomic_DNA"/>
</dbReference>
<feature type="domain" description="FAD-binding" evidence="5">
    <location>
        <begin position="96"/>
        <end position="455"/>
    </location>
</feature>
<dbReference type="GO" id="GO:0071949">
    <property type="term" value="F:FAD binding"/>
    <property type="evidence" value="ECO:0007669"/>
    <property type="project" value="InterPro"/>
</dbReference>
<dbReference type="InterPro" id="IPR051104">
    <property type="entry name" value="FAD_monoxygenase"/>
</dbReference>
<keyword evidence="2" id="KW-0274">FAD</keyword>
<dbReference type="Gene3D" id="3.50.50.60">
    <property type="entry name" value="FAD/NAD(P)-binding domain"/>
    <property type="match status" value="1"/>
</dbReference>
<evidence type="ECO:0000256" key="4">
    <source>
        <dbReference type="SAM" id="MobiDB-lite"/>
    </source>
</evidence>
<comment type="caution">
    <text evidence="6">The sequence shown here is derived from an EMBL/GenBank/DDBJ whole genome shotgun (WGS) entry which is preliminary data.</text>
</comment>
<dbReference type="AlphaFoldDB" id="A0A177EZG4"/>
<sequence>METFMKPPWVMVLNPTDTPRPIESVARFVLTRFPDLLSFGLSLNRFAFHTPLVQDLPSRCILTESLKYFAIPKGLQSYHGPSHWYPAIISFSRSFKVAVIGGGIGGLTTALSIAYQNPALQNITVYEQAPAYKEIGAGIGIGVNAARILKKLGVWQAANAISGERNGVHRSCRRYDTGEEIVAVGAMDEDVDGGVRQLSVHRAEILDVLYQELRRNYHGRVTLKTDMKATKVEENGDQVTIHFANETNPTETANLVIACDGIHSTIRSQFALDKPRYSGRIAYRGLLPLSAISDKWPYPSYAVSWLAPDKHFLVFPISQNKTLNVVGFVTKPESELGDLKESWTSSAPREELEREYAGWEPTVGAVIREMEARPGKWRLNDRELLEQWTYLNGKVVLAGDAAHAMLPHQGSGAGHAIEDAYILGLVVRDYFANPVPGVAAYTALYQAVRRPRAQKAQITSRQAGDVYEMQGKEFEGISSYEDCLPIVREKLSGRMKWVWSHDLEADYQKAREEAVLADQTQSKAPPKTNETVNGFVNGTPSGKVGATQPGINVQEVEA</sequence>
<organism evidence="6 7">
    <name type="scientific">Fonsecaea monophora</name>
    <dbReference type="NCBI Taxonomy" id="254056"/>
    <lineage>
        <taxon>Eukaryota</taxon>
        <taxon>Fungi</taxon>
        <taxon>Dikarya</taxon>
        <taxon>Ascomycota</taxon>
        <taxon>Pezizomycotina</taxon>
        <taxon>Eurotiomycetes</taxon>
        <taxon>Chaetothyriomycetidae</taxon>
        <taxon>Chaetothyriales</taxon>
        <taxon>Herpotrichiellaceae</taxon>
        <taxon>Fonsecaea</taxon>
    </lineage>
</organism>
<protein>
    <recommendedName>
        <fullName evidence="5">FAD-binding domain-containing protein</fullName>
    </recommendedName>
</protein>
<evidence type="ECO:0000256" key="2">
    <source>
        <dbReference type="ARBA" id="ARBA00022827"/>
    </source>
</evidence>
<dbReference type="SUPFAM" id="SSF51905">
    <property type="entry name" value="FAD/NAD(P)-binding domain"/>
    <property type="match status" value="1"/>
</dbReference>
<dbReference type="PANTHER" id="PTHR46720">
    <property type="entry name" value="HYDROXYLASE, PUTATIVE (AFU_ORTHOLOGUE AFUA_3G01460)-RELATED"/>
    <property type="match status" value="1"/>
</dbReference>
<dbReference type="InterPro" id="IPR002938">
    <property type="entry name" value="FAD-bd"/>
</dbReference>
<dbReference type="SUPFAM" id="SSF54373">
    <property type="entry name" value="FAD-linked reductases, C-terminal domain"/>
    <property type="match status" value="1"/>
</dbReference>
<feature type="compositionally biased region" description="Polar residues" evidence="4">
    <location>
        <begin position="518"/>
        <end position="540"/>
    </location>
</feature>
<dbReference type="PRINTS" id="PR00420">
    <property type="entry name" value="RNGMNOXGNASE"/>
</dbReference>
<dbReference type="GO" id="GO:0016491">
    <property type="term" value="F:oxidoreductase activity"/>
    <property type="evidence" value="ECO:0007669"/>
    <property type="project" value="UniProtKB-KW"/>
</dbReference>